<dbReference type="PANTHER" id="PTHR16306:SF0">
    <property type="entry name" value="TRANSLIN-ASSOCIATED FACTOR X-INTERACTING PROTEIN 1"/>
    <property type="match status" value="1"/>
</dbReference>
<accession>A0AAW2ZBF4</accession>
<organism evidence="5 6">
    <name type="scientific">Acrasis kona</name>
    <dbReference type="NCBI Taxonomy" id="1008807"/>
    <lineage>
        <taxon>Eukaryota</taxon>
        <taxon>Discoba</taxon>
        <taxon>Heterolobosea</taxon>
        <taxon>Tetramitia</taxon>
        <taxon>Eutetramitia</taxon>
        <taxon>Acrasidae</taxon>
        <taxon>Acrasis</taxon>
    </lineage>
</organism>
<feature type="region of interest" description="Disordered" evidence="3">
    <location>
        <begin position="508"/>
        <end position="529"/>
    </location>
</feature>
<evidence type="ECO:0000256" key="3">
    <source>
        <dbReference type="SAM" id="MobiDB-lite"/>
    </source>
</evidence>
<feature type="domain" description="Translin-associated factor X-interacting protein 1 N-terminal" evidence="4">
    <location>
        <begin position="175"/>
        <end position="260"/>
    </location>
</feature>
<dbReference type="GO" id="GO:0005737">
    <property type="term" value="C:cytoplasm"/>
    <property type="evidence" value="ECO:0007669"/>
    <property type="project" value="TreeGrafter"/>
</dbReference>
<feature type="coiled-coil region" evidence="2">
    <location>
        <begin position="332"/>
        <end position="366"/>
    </location>
</feature>
<keyword evidence="6" id="KW-1185">Reference proteome</keyword>
<evidence type="ECO:0000313" key="5">
    <source>
        <dbReference type="EMBL" id="KAL0486240.1"/>
    </source>
</evidence>
<evidence type="ECO:0000313" key="6">
    <source>
        <dbReference type="Proteomes" id="UP001431209"/>
    </source>
</evidence>
<evidence type="ECO:0000256" key="2">
    <source>
        <dbReference type="SAM" id="Coils"/>
    </source>
</evidence>
<protein>
    <submittedName>
        <fullName evidence="5">Translin-associated factor X-interacting protein</fullName>
    </submittedName>
</protein>
<dbReference type="Pfam" id="PF15739">
    <property type="entry name" value="TSNAXIP1_N"/>
    <property type="match status" value="1"/>
</dbReference>
<name>A0AAW2ZBF4_9EUKA</name>
<feature type="compositionally biased region" description="Basic and acidic residues" evidence="3">
    <location>
        <begin position="508"/>
        <end position="521"/>
    </location>
</feature>
<dbReference type="PROSITE" id="PS00018">
    <property type="entry name" value="EF_HAND_1"/>
    <property type="match status" value="1"/>
</dbReference>
<feature type="region of interest" description="Disordered" evidence="3">
    <location>
        <begin position="87"/>
        <end position="111"/>
    </location>
</feature>
<evidence type="ECO:0000256" key="1">
    <source>
        <dbReference type="ARBA" id="ARBA00023054"/>
    </source>
</evidence>
<dbReference type="PANTHER" id="PTHR16306">
    <property type="entry name" value="TRANSLIN-ASSOCIATED FACTOR X-INTERACTING PROTEIN 1"/>
    <property type="match status" value="1"/>
</dbReference>
<dbReference type="InterPro" id="IPR032755">
    <property type="entry name" value="TSNAXIP1_N"/>
</dbReference>
<evidence type="ECO:0000259" key="4">
    <source>
        <dbReference type="Pfam" id="PF15739"/>
    </source>
</evidence>
<proteinExistence type="predicted"/>
<dbReference type="Proteomes" id="UP001431209">
    <property type="component" value="Unassembled WGS sequence"/>
</dbReference>
<feature type="coiled-coil region" evidence="2">
    <location>
        <begin position="279"/>
        <end position="306"/>
    </location>
</feature>
<reference evidence="5 6" key="1">
    <citation type="submission" date="2024-03" db="EMBL/GenBank/DDBJ databases">
        <title>The Acrasis kona genome and developmental transcriptomes reveal deep origins of eukaryotic multicellular pathways.</title>
        <authorList>
            <person name="Sheikh S."/>
            <person name="Fu C.-J."/>
            <person name="Brown M.W."/>
            <person name="Baldauf S.L."/>
        </authorList>
    </citation>
    <scope>NUCLEOTIDE SEQUENCE [LARGE SCALE GENOMIC DNA]</scope>
    <source>
        <strain evidence="5 6">ATCC MYA-3509</strain>
    </source>
</reference>
<dbReference type="InterPro" id="IPR018247">
    <property type="entry name" value="EF_Hand_1_Ca_BS"/>
</dbReference>
<comment type="caution">
    <text evidence="5">The sequence shown here is derived from an EMBL/GenBank/DDBJ whole genome shotgun (WGS) entry which is preliminary data.</text>
</comment>
<gene>
    <name evidence="5" type="ORF">AKO1_001906</name>
</gene>
<dbReference type="EMBL" id="JAOPGA020001209">
    <property type="protein sequence ID" value="KAL0486240.1"/>
    <property type="molecule type" value="Genomic_DNA"/>
</dbReference>
<dbReference type="AlphaFoldDB" id="A0AAW2ZBF4"/>
<sequence length="908" mass="106032">MLAPTIVEDIVDQRKIITNTNSLPLTFTDELVACNNSIEEFFKPMSITPNVTRSNKRYKDVTSSVKKMINNKSILTGVLATPINTRPNTSCEFRSRSTSPDPTAVNNNSALSESTTALTKTIVHNKDNEVVDKATSSKPKLLHDLENFMNIELLELQKEYVTILFLINISDSTMSTNQEFDLSRLQVFRECFRMFADQFKLYEPVLNRIRKEYENAIEYFVNRGDELEDIRIKMKEMTNENHSKINSNVQKYAKEVQRLTLTEELTKIEKAKKILDVAHEQQTTKVQELEEVVEVLHKQKDRLALTLKSYDESSATSTSIVWENDLEVIAQQEETIRKNEKLTVRVKDLEQQLKKATDLLLDYEGTEKPTPLVRLKSVTERLRIRNQEYSKLKSMYVMLNGRYSTSEKKLIKAEEQVEKLTLRLSPFLSSDEQLTPRPHWDSIIPFEHREEILVHAGETTRDRSTSLATQLFHHKSQNQKLQIELNDCKKFIGLKHDETIYSILEKSNHHHDDDDDNHSNSDDDDDDDDEEFAKEDWFLGMGADDKVLPYLRFVGKIKNLDLTKRQTELTIKEYWDAKVNHENELGGGIRVDPIDFYLKFLKDKASVHCKDPADLPRLLVEWGYSMRYSLQRWIQDPDCDAFYNIVYNYMDQEVYYTQTQMINRLIQSVQSHRQQITQDQFTMQTQNAQRKKTRREELDYDVDMSSGEENDLDEEFIATTVHNKKPRRRLQTLGESEIPKELMIQIMRDMFPVKTPEYLHKLIITLNKDFPGDVIDFEKLFEEDEDYNQSDFVEELRRQQMVEREQYLTELSNNLIDKDSNNDGSVTVQEIHAALNCVDPGIPIVELDKMISKAMNVDVEDLMPDVDAKGERIYKGRLLIFIPTLMNRLRMSQVQRFARKPNGKGHKH</sequence>
<keyword evidence="1 2" id="KW-0175">Coiled coil</keyword>